<proteinExistence type="predicted"/>
<dbReference type="InterPro" id="IPR036922">
    <property type="entry name" value="Rieske_2Fe-2S_sf"/>
</dbReference>
<dbReference type="GO" id="GO:0046872">
    <property type="term" value="F:metal ion binding"/>
    <property type="evidence" value="ECO:0007669"/>
    <property type="project" value="UniProtKB-KW"/>
</dbReference>
<keyword evidence="6" id="KW-0560">Oxidoreductase</keyword>
<evidence type="ECO:0000313" key="7">
    <source>
        <dbReference type="Proteomes" id="UP000320390"/>
    </source>
</evidence>
<reference evidence="6 7" key="1">
    <citation type="submission" date="2019-02" db="EMBL/GenBank/DDBJ databases">
        <title>Deep-cultivation of Planctomycetes and their phenomic and genomic characterization uncovers novel biology.</title>
        <authorList>
            <person name="Wiegand S."/>
            <person name="Jogler M."/>
            <person name="Boedeker C."/>
            <person name="Pinto D."/>
            <person name="Vollmers J."/>
            <person name="Rivas-Marin E."/>
            <person name="Kohn T."/>
            <person name="Peeters S.H."/>
            <person name="Heuer A."/>
            <person name="Rast P."/>
            <person name="Oberbeckmann S."/>
            <person name="Bunk B."/>
            <person name="Jeske O."/>
            <person name="Meyerdierks A."/>
            <person name="Storesund J.E."/>
            <person name="Kallscheuer N."/>
            <person name="Luecker S."/>
            <person name="Lage O.M."/>
            <person name="Pohl T."/>
            <person name="Merkel B.J."/>
            <person name="Hornburger P."/>
            <person name="Mueller R.-W."/>
            <person name="Bruemmer F."/>
            <person name="Labrenz M."/>
            <person name="Spormann A.M."/>
            <person name="Op den Camp H."/>
            <person name="Overmann J."/>
            <person name="Amann R."/>
            <person name="Jetten M.S.M."/>
            <person name="Mascher T."/>
            <person name="Medema M.H."/>
            <person name="Devos D.P."/>
            <person name="Kaster A.-K."/>
            <person name="Ovreas L."/>
            <person name="Rohde M."/>
            <person name="Galperin M.Y."/>
            <person name="Jogler C."/>
        </authorList>
    </citation>
    <scope>NUCLEOTIDE SEQUENCE [LARGE SCALE GENOMIC DNA]</scope>
    <source>
        <strain evidence="6 7">Poly30</strain>
    </source>
</reference>
<dbReference type="GO" id="GO:0051213">
    <property type="term" value="F:dioxygenase activity"/>
    <property type="evidence" value="ECO:0007669"/>
    <property type="project" value="UniProtKB-KW"/>
</dbReference>
<keyword evidence="2" id="KW-0479">Metal-binding</keyword>
<organism evidence="6 7">
    <name type="scientific">Saltatorellus ferox</name>
    <dbReference type="NCBI Taxonomy" id="2528018"/>
    <lineage>
        <taxon>Bacteria</taxon>
        <taxon>Pseudomonadati</taxon>
        <taxon>Planctomycetota</taxon>
        <taxon>Planctomycetia</taxon>
        <taxon>Planctomycetia incertae sedis</taxon>
        <taxon>Saltatorellus</taxon>
    </lineage>
</organism>
<dbReference type="RefSeq" id="WP_145195255.1">
    <property type="nucleotide sequence ID" value="NZ_CP036434.1"/>
</dbReference>
<dbReference type="EMBL" id="CP036434">
    <property type="protein sequence ID" value="QDV05717.1"/>
    <property type="molecule type" value="Genomic_DNA"/>
</dbReference>
<dbReference type="OrthoDB" id="593800at2"/>
<dbReference type="InterPro" id="IPR017941">
    <property type="entry name" value="Rieske_2Fe-2S"/>
</dbReference>
<gene>
    <name evidence="6" type="ORF">Poly30_12180</name>
</gene>
<keyword evidence="1" id="KW-0001">2Fe-2S</keyword>
<evidence type="ECO:0000256" key="2">
    <source>
        <dbReference type="ARBA" id="ARBA00022723"/>
    </source>
</evidence>
<dbReference type="PROSITE" id="PS51296">
    <property type="entry name" value="RIESKE"/>
    <property type="match status" value="1"/>
</dbReference>
<accession>A0A518ENQ8</accession>
<evidence type="ECO:0000256" key="1">
    <source>
        <dbReference type="ARBA" id="ARBA00022714"/>
    </source>
</evidence>
<dbReference type="Proteomes" id="UP000320390">
    <property type="component" value="Chromosome"/>
</dbReference>
<keyword evidence="4" id="KW-0411">Iron-sulfur</keyword>
<sequence>MLQKLFRLFSRSGVIVPGGATLEEGTARSVDLGDPLAGGKRLILCKTDGEVHVLDARCPHEQGGQIQTGPLEKGKYAICPLHRYLFDPKTGKAEGVACAPARRYKAKRIGDDLEVFV</sequence>
<dbReference type="Pfam" id="PF00355">
    <property type="entry name" value="Rieske"/>
    <property type="match status" value="1"/>
</dbReference>
<keyword evidence="7" id="KW-1185">Reference proteome</keyword>
<dbReference type="GO" id="GO:0051537">
    <property type="term" value="F:2 iron, 2 sulfur cluster binding"/>
    <property type="evidence" value="ECO:0007669"/>
    <property type="project" value="UniProtKB-KW"/>
</dbReference>
<evidence type="ECO:0000256" key="4">
    <source>
        <dbReference type="ARBA" id="ARBA00023014"/>
    </source>
</evidence>
<evidence type="ECO:0000313" key="6">
    <source>
        <dbReference type="EMBL" id="QDV05717.1"/>
    </source>
</evidence>
<evidence type="ECO:0000259" key="5">
    <source>
        <dbReference type="PROSITE" id="PS51296"/>
    </source>
</evidence>
<dbReference type="CDD" id="cd03467">
    <property type="entry name" value="Rieske"/>
    <property type="match status" value="1"/>
</dbReference>
<dbReference type="SUPFAM" id="SSF50022">
    <property type="entry name" value="ISP domain"/>
    <property type="match status" value="1"/>
</dbReference>
<name>A0A518ENQ8_9BACT</name>
<dbReference type="Gene3D" id="2.102.10.10">
    <property type="entry name" value="Rieske [2Fe-2S] iron-sulphur domain"/>
    <property type="match status" value="1"/>
</dbReference>
<evidence type="ECO:0000256" key="3">
    <source>
        <dbReference type="ARBA" id="ARBA00023004"/>
    </source>
</evidence>
<keyword evidence="3" id="KW-0408">Iron</keyword>
<protein>
    <submittedName>
        <fullName evidence="6">3-phenylpropionate dioxygenase ferredoxin subunit</fullName>
    </submittedName>
</protein>
<feature type="domain" description="Rieske" evidence="5">
    <location>
        <begin position="24"/>
        <end position="115"/>
    </location>
</feature>
<keyword evidence="6" id="KW-0223">Dioxygenase</keyword>
<dbReference type="AlphaFoldDB" id="A0A518ENQ8"/>